<comment type="caution">
    <text evidence="1">The sequence shown here is derived from an EMBL/GenBank/DDBJ whole genome shotgun (WGS) entry which is preliminary data.</text>
</comment>
<dbReference type="RefSeq" id="WP_210658318.1">
    <property type="nucleotide sequence ID" value="NZ_JAGKSP010000003.1"/>
</dbReference>
<gene>
    <name evidence="1" type="ORF">I8J30_11475</name>
</gene>
<evidence type="ECO:0000313" key="1">
    <source>
        <dbReference type="EMBL" id="MBP3963324.1"/>
    </source>
</evidence>
<dbReference type="Proteomes" id="UP000673394">
    <property type="component" value="Unassembled WGS sequence"/>
</dbReference>
<evidence type="ECO:0000313" key="2">
    <source>
        <dbReference type="Proteomes" id="UP000673394"/>
    </source>
</evidence>
<dbReference type="EMBL" id="JAGKSP010000003">
    <property type="protein sequence ID" value="MBP3963324.1"/>
    <property type="molecule type" value="Genomic_DNA"/>
</dbReference>
<proteinExistence type="predicted"/>
<protein>
    <submittedName>
        <fullName evidence="1">Uncharacterized protein</fullName>
    </submittedName>
</protein>
<accession>A0ABS5CBF2</accession>
<keyword evidence="2" id="KW-1185">Reference proteome</keyword>
<reference evidence="1 2" key="1">
    <citation type="submission" date="2021-04" db="EMBL/GenBank/DDBJ databases">
        <title>Paenibacillus sp. DLE-14 whole genome sequence.</title>
        <authorList>
            <person name="Ham Y.J."/>
        </authorList>
    </citation>
    <scope>NUCLEOTIDE SEQUENCE [LARGE SCALE GENOMIC DNA]</scope>
    <source>
        <strain evidence="1 2">DLE-14</strain>
    </source>
</reference>
<organism evidence="1 2">
    <name type="scientific">Paenibacillus lignilyticus</name>
    <dbReference type="NCBI Taxonomy" id="1172615"/>
    <lineage>
        <taxon>Bacteria</taxon>
        <taxon>Bacillati</taxon>
        <taxon>Bacillota</taxon>
        <taxon>Bacilli</taxon>
        <taxon>Bacillales</taxon>
        <taxon>Paenibacillaceae</taxon>
        <taxon>Paenibacillus</taxon>
    </lineage>
</organism>
<sequence>MTDPQAVQVHPFYKHAEEAFRLLPEATESLTKLKTAFETANEEFLAIELKHMLARLEELRVLFADGPTG</sequence>
<name>A0ABS5CBF2_9BACL</name>